<dbReference type="PRINTS" id="PR01415">
    <property type="entry name" value="ANKYRIN"/>
</dbReference>
<keyword evidence="6" id="KW-1185">Reference proteome</keyword>
<evidence type="ECO:0008006" key="7">
    <source>
        <dbReference type="Google" id="ProtNLM"/>
    </source>
</evidence>
<name>A0A8J2SS12_9STRA</name>
<dbReference type="InterPro" id="IPR036770">
    <property type="entry name" value="Ankyrin_rpt-contain_sf"/>
</dbReference>
<evidence type="ECO:0000313" key="5">
    <source>
        <dbReference type="EMBL" id="CAH0378983.1"/>
    </source>
</evidence>
<dbReference type="InterPro" id="IPR002110">
    <property type="entry name" value="Ankyrin_rpt"/>
</dbReference>
<dbReference type="PANTHER" id="PTHR24171:SF8">
    <property type="entry name" value="BRCA1-ASSOCIATED RING DOMAIN PROTEIN 1"/>
    <property type="match status" value="1"/>
</dbReference>
<dbReference type="Gene3D" id="1.25.40.20">
    <property type="entry name" value="Ankyrin repeat-containing domain"/>
    <property type="match status" value="1"/>
</dbReference>
<evidence type="ECO:0000256" key="2">
    <source>
        <dbReference type="ARBA" id="ARBA00023043"/>
    </source>
</evidence>
<dbReference type="PANTHER" id="PTHR24171">
    <property type="entry name" value="ANKYRIN REPEAT DOMAIN-CONTAINING PROTEIN 39-RELATED"/>
    <property type="match status" value="1"/>
</dbReference>
<evidence type="ECO:0000313" key="6">
    <source>
        <dbReference type="Proteomes" id="UP000789595"/>
    </source>
</evidence>
<feature type="region of interest" description="Disordered" evidence="4">
    <location>
        <begin position="1"/>
        <end position="27"/>
    </location>
</feature>
<dbReference type="GO" id="GO:0085020">
    <property type="term" value="P:protein K6-linked ubiquitination"/>
    <property type="evidence" value="ECO:0007669"/>
    <property type="project" value="TreeGrafter"/>
</dbReference>
<dbReference type="PROSITE" id="PS50088">
    <property type="entry name" value="ANK_REPEAT"/>
    <property type="match status" value="2"/>
</dbReference>
<dbReference type="EMBL" id="CAKKNE010000006">
    <property type="protein sequence ID" value="CAH0378983.1"/>
    <property type="molecule type" value="Genomic_DNA"/>
</dbReference>
<dbReference type="GO" id="GO:0004842">
    <property type="term" value="F:ubiquitin-protein transferase activity"/>
    <property type="evidence" value="ECO:0007669"/>
    <property type="project" value="TreeGrafter"/>
</dbReference>
<dbReference type="Proteomes" id="UP000789595">
    <property type="component" value="Unassembled WGS sequence"/>
</dbReference>
<reference evidence="5" key="1">
    <citation type="submission" date="2021-11" db="EMBL/GenBank/DDBJ databases">
        <authorList>
            <consortium name="Genoscope - CEA"/>
            <person name="William W."/>
        </authorList>
    </citation>
    <scope>NUCLEOTIDE SEQUENCE</scope>
</reference>
<comment type="caution">
    <text evidence="5">The sequence shown here is derived from an EMBL/GenBank/DDBJ whole genome shotgun (WGS) entry which is preliminary data.</text>
</comment>
<gene>
    <name evidence="5" type="ORF">PECAL_6P05860</name>
</gene>
<evidence type="ECO:0000256" key="1">
    <source>
        <dbReference type="ARBA" id="ARBA00022737"/>
    </source>
</evidence>
<dbReference type="OrthoDB" id="184751at2759"/>
<dbReference type="PROSITE" id="PS50297">
    <property type="entry name" value="ANK_REP_REGION"/>
    <property type="match status" value="2"/>
</dbReference>
<feature type="repeat" description="ANK" evidence="3">
    <location>
        <begin position="56"/>
        <end position="88"/>
    </location>
</feature>
<dbReference type="SUPFAM" id="SSF48403">
    <property type="entry name" value="Ankyrin repeat"/>
    <property type="match status" value="1"/>
</dbReference>
<dbReference type="SMART" id="SM00248">
    <property type="entry name" value="ANK"/>
    <property type="match status" value="2"/>
</dbReference>
<organism evidence="5 6">
    <name type="scientific">Pelagomonas calceolata</name>
    <dbReference type="NCBI Taxonomy" id="35677"/>
    <lineage>
        <taxon>Eukaryota</taxon>
        <taxon>Sar</taxon>
        <taxon>Stramenopiles</taxon>
        <taxon>Ochrophyta</taxon>
        <taxon>Pelagophyceae</taxon>
        <taxon>Pelagomonadales</taxon>
        <taxon>Pelagomonadaceae</taxon>
        <taxon>Pelagomonas</taxon>
    </lineage>
</organism>
<dbReference type="AlphaFoldDB" id="A0A8J2SS12"/>
<dbReference type="Pfam" id="PF12796">
    <property type="entry name" value="Ank_2"/>
    <property type="match status" value="1"/>
</dbReference>
<proteinExistence type="predicted"/>
<feature type="repeat" description="ANK" evidence="3">
    <location>
        <begin position="89"/>
        <end position="121"/>
    </location>
</feature>
<evidence type="ECO:0000256" key="4">
    <source>
        <dbReference type="SAM" id="MobiDB-lite"/>
    </source>
</evidence>
<protein>
    <recommendedName>
        <fullName evidence="7">Ankyrin repeat protein</fullName>
    </recommendedName>
</protein>
<keyword evidence="1" id="KW-0677">Repeat</keyword>
<keyword evidence="2 3" id="KW-0040">ANK repeat</keyword>
<evidence type="ECO:0000256" key="3">
    <source>
        <dbReference type="PROSITE-ProRule" id="PRU00023"/>
    </source>
</evidence>
<accession>A0A8J2SS12</accession>
<sequence>MGSGASKANAPKNTKRKKNDPRAQLERLVQGGNVRGVADLLSKKTELTNSPLDDKSGTRAIHIACRNGDRDMIRELMKRNCFLNQKDSKGCTALMLAAAAGHDKIVKLIVDSGADVRMKDKNDDTALEYAEKNNRPKVKELLNLYACEYTW</sequence>